<organism evidence="27 28">
    <name type="scientific">Wolfiporia cocos (strain MD-104)</name>
    <name type="common">Brown rot fungus</name>
    <dbReference type="NCBI Taxonomy" id="742152"/>
    <lineage>
        <taxon>Eukaryota</taxon>
        <taxon>Fungi</taxon>
        <taxon>Dikarya</taxon>
        <taxon>Basidiomycota</taxon>
        <taxon>Agaricomycotina</taxon>
        <taxon>Agaricomycetes</taxon>
        <taxon>Polyporales</taxon>
        <taxon>Phaeolaceae</taxon>
        <taxon>Wolfiporia</taxon>
    </lineage>
</organism>
<evidence type="ECO:0000256" key="14">
    <source>
        <dbReference type="ARBA" id="ARBA00023014"/>
    </source>
</evidence>
<dbReference type="Gene3D" id="1.10.287.690">
    <property type="entry name" value="Helix hairpin bin"/>
    <property type="match status" value="1"/>
</dbReference>
<dbReference type="InterPro" id="IPR030559">
    <property type="entry name" value="PolZ_Rev3"/>
</dbReference>
<keyword evidence="11 20" id="KW-0862">Zinc</keyword>
<dbReference type="InterPro" id="IPR006172">
    <property type="entry name" value="DNA-dir_DNA_pol_B"/>
</dbReference>
<evidence type="ECO:0000256" key="10">
    <source>
        <dbReference type="ARBA" id="ARBA00022771"/>
    </source>
</evidence>
<dbReference type="PANTHER" id="PTHR45812">
    <property type="entry name" value="DNA POLYMERASE ZETA CATALYTIC SUBUNIT"/>
    <property type="match status" value="1"/>
</dbReference>
<evidence type="ECO:0000256" key="11">
    <source>
        <dbReference type="ARBA" id="ARBA00022833"/>
    </source>
</evidence>
<keyword evidence="17 20" id="KW-0539">Nucleus</keyword>
<evidence type="ECO:0000256" key="20">
    <source>
        <dbReference type="RuleBase" id="RU000442"/>
    </source>
</evidence>
<dbReference type="GO" id="GO:0008270">
    <property type="term" value="F:zinc ion binding"/>
    <property type="evidence" value="ECO:0007669"/>
    <property type="project" value="UniProtKB-KW"/>
</dbReference>
<sequence>MASIEPSLRVRVNQLDYTLAQPGPLDNCSLPRVPAIRIYGESSVGKKACVHVHQVYPYFFVEYSGKIDPQHVHTYIAQLKHSLNYAIAVSLKRNPHSPNSQFVRAIILVKGVHFYGFHSSYSPFLKVLIVDPAFVSRAVTILQSGTVMKTRFHVYESHLSYILQFMCDFALYGCGWMDLDQVWERGIEGTDERFGSTSTLLKDDYGFEASPHFRQSRMPLEVDVAAHQILNRHRLVQRELHHKLKIPADPLPPEPLVPSVRELWEDERRRRIKRGLPPSPEIPQDPSANSRGRGGEWVAEARWWEEIRNRIERECGQDRPVNLEMGWERFVMTTFESIEALWEDERKVWKPKSPEEAVQSTVKDVTKDPPNAFDETLTQACLGTLSSKEKDAEIDVNEAKKMTKLSQTSKISTSSSKDIFSIPSRESLSTQSNKSSSSLSGFSQASVHRNNSYIYALPPPTVSELLGSMETYGVASKIYVDPHYSKARDAPARPREYAGLVFHLKGGNGLSTLEEWVSERSESPIHAGRGDQQNVGLISAGVYGWEYAGSPPSAAQARQWLKSHPRTTMHQSDSVRIKQSSQIEGPTQANVYGFRTTQAKPSKSGARERQNMTVFSLEVFAPSKGDYMPDPEEDEVGAVFYSYQDSADFQVDESDTFLGETGMIVVQNKHPKVTPGSSTVGVEFVASELDLLNRLIDLVIEVDPDIVIGWEVQAASWGYINSRASTYGLDLGEQISRAPSGSASGGPDQWGMRTTSTFRVVGRHVLNLWRIMRAEQNLTSYTFENVAFHLLHRRIPRYTPKTLTEWYGSNIPYHANNVYQYFLSRVRMDLEIVSLAEVVTKNAEFARVFGVDFFSVLSRGSQFKVESFMFRIAKPEGFVLLSPSKEDVGKQNAAECMPLIMEPLSAFYNSPLVVLDFQSLYPSIMIAYNYCYSTCLGRVTDFKGQNKFGVMELRQPPGLLETLKDHINVAPNGIMYVKQDVRRGLLGRMLTELLDTRVMVKQAMKGVKDDKALKRILDARQLGLKFIANVTYGYTSATYSGRMPAVEIADSIVQSGRETLEKAVHLIDSTKKWGAKVVYGDTDSLFVYLRGKTKEQAFRIGYDMAETITALNPAPVKLKFEKVYLPCVLMAKKRYVGFKFENPDDVEPVFDAKGIETVRRDGIPAQQKMTETCLKILFRTQDLSQVKEYCYRSWTKILENKVSIQDFIFAKEVKMGTYSDKGPPPPGVTVAARRMVQDPNDEPQYGERVPYVIARGSPDSRLVDRAVTPEEMLNNRQKRLDAAYYISRVLIPPLERIFNLVGADVRGWYDEMPKAIRTDRPETTLFSPHKGRGHGTPTVAVKIEEHFARSQCTSCNAVTSEGLCKRCRAHPETTISTLLTRVRVAEDRLRDVQMTCSSCSGSAPAEPIRCESLDCPWLYERKKGQRQVAGLPALYDLIDDLDHGVHT</sequence>
<keyword evidence="4 20" id="KW-0004">4Fe-4S</keyword>
<feature type="domain" description="DNA-directed DNA polymerase family B exonuclease" evidence="23">
    <location>
        <begin position="603"/>
        <end position="786"/>
    </location>
</feature>
<dbReference type="InterPro" id="IPR056435">
    <property type="entry name" value="DPOD/Z_N"/>
</dbReference>
<dbReference type="InterPro" id="IPR025687">
    <property type="entry name" value="Znf-C4pol"/>
</dbReference>
<keyword evidence="9" id="KW-0227">DNA damage</keyword>
<dbReference type="Pfam" id="PF24055">
    <property type="entry name" value="POL3_N"/>
    <property type="match status" value="1"/>
</dbReference>
<evidence type="ECO:0000256" key="15">
    <source>
        <dbReference type="ARBA" id="ARBA00023125"/>
    </source>
</evidence>
<keyword evidence="8 20" id="KW-0479">Metal-binding</keyword>
<dbReference type="PANTHER" id="PTHR45812:SF1">
    <property type="entry name" value="DNA POLYMERASE ZETA CATALYTIC SUBUNIT"/>
    <property type="match status" value="1"/>
</dbReference>
<accession>A0A2H3J595</accession>
<evidence type="ECO:0000259" key="22">
    <source>
        <dbReference type="Pfam" id="PF00136"/>
    </source>
</evidence>
<reference evidence="27 28" key="1">
    <citation type="journal article" date="2012" name="Science">
        <title>The Paleozoic origin of enzymatic lignin decomposition reconstructed from 31 fungal genomes.</title>
        <authorList>
            <person name="Floudas D."/>
            <person name="Binder M."/>
            <person name="Riley R."/>
            <person name="Barry K."/>
            <person name="Blanchette R.A."/>
            <person name="Henrissat B."/>
            <person name="Martinez A.T."/>
            <person name="Otillar R."/>
            <person name="Spatafora J.W."/>
            <person name="Yadav J.S."/>
            <person name="Aerts A."/>
            <person name="Benoit I."/>
            <person name="Boyd A."/>
            <person name="Carlson A."/>
            <person name="Copeland A."/>
            <person name="Coutinho P.M."/>
            <person name="de Vries R.P."/>
            <person name="Ferreira P."/>
            <person name="Findley K."/>
            <person name="Foster B."/>
            <person name="Gaskell J."/>
            <person name="Glotzer D."/>
            <person name="Gorecki P."/>
            <person name="Heitman J."/>
            <person name="Hesse C."/>
            <person name="Hori C."/>
            <person name="Igarashi K."/>
            <person name="Jurgens J.A."/>
            <person name="Kallen N."/>
            <person name="Kersten P."/>
            <person name="Kohler A."/>
            <person name="Kuees U."/>
            <person name="Kumar T.K.A."/>
            <person name="Kuo A."/>
            <person name="LaButti K."/>
            <person name="Larrondo L.F."/>
            <person name="Lindquist E."/>
            <person name="Ling A."/>
            <person name="Lombard V."/>
            <person name="Lucas S."/>
            <person name="Lundell T."/>
            <person name="Martin R."/>
            <person name="McLaughlin D.J."/>
            <person name="Morgenstern I."/>
            <person name="Morin E."/>
            <person name="Murat C."/>
            <person name="Nagy L.G."/>
            <person name="Nolan M."/>
            <person name="Ohm R.A."/>
            <person name="Patyshakuliyeva A."/>
            <person name="Rokas A."/>
            <person name="Ruiz-Duenas F.J."/>
            <person name="Sabat G."/>
            <person name="Salamov A."/>
            <person name="Samejima M."/>
            <person name="Schmutz J."/>
            <person name="Slot J.C."/>
            <person name="St John F."/>
            <person name="Stenlid J."/>
            <person name="Sun H."/>
            <person name="Sun S."/>
            <person name="Syed K."/>
            <person name="Tsang A."/>
            <person name="Wiebenga A."/>
            <person name="Young D."/>
            <person name="Pisabarro A."/>
            <person name="Eastwood D.C."/>
            <person name="Martin F."/>
            <person name="Cullen D."/>
            <person name="Grigoriev I.V."/>
            <person name="Hibbett D.S."/>
        </authorList>
    </citation>
    <scope>NUCLEOTIDE SEQUENCE [LARGE SCALE GENOMIC DNA]</scope>
    <source>
        <strain evidence="27 28">MD-104</strain>
    </source>
</reference>
<evidence type="ECO:0000256" key="3">
    <source>
        <dbReference type="ARBA" id="ARBA00005755"/>
    </source>
</evidence>
<dbReference type="FunFam" id="1.10.287.690:FF:000002">
    <property type="entry name" value="DNA polymerase zeta"/>
    <property type="match status" value="1"/>
</dbReference>
<dbReference type="InterPro" id="IPR042087">
    <property type="entry name" value="DNA_pol_B_thumb"/>
</dbReference>
<evidence type="ECO:0000256" key="1">
    <source>
        <dbReference type="ARBA" id="ARBA00001966"/>
    </source>
</evidence>
<evidence type="ECO:0000256" key="8">
    <source>
        <dbReference type="ARBA" id="ARBA00022723"/>
    </source>
</evidence>
<evidence type="ECO:0000256" key="5">
    <source>
        <dbReference type="ARBA" id="ARBA00022679"/>
    </source>
</evidence>
<dbReference type="GO" id="GO:0000724">
    <property type="term" value="P:double-strand break repair via homologous recombination"/>
    <property type="evidence" value="ECO:0007669"/>
    <property type="project" value="TreeGrafter"/>
</dbReference>
<feature type="domain" description="DNA-directed DNA polymerase family B multifunctional" evidence="22">
    <location>
        <begin position="853"/>
        <end position="1299"/>
    </location>
</feature>
<dbReference type="Gene3D" id="1.10.132.60">
    <property type="entry name" value="DNA polymerase family B, C-terminal domain"/>
    <property type="match status" value="1"/>
</dbReference>
<keyword evidence="15 20" id="KW-0238">DNA-binding</keyword>
<keyword evidence="16" id="KW-0234">DNA repair</keyword>
<evidence type="ECO:0000259" key="26">
    <source>
        <dbReference type="Pfam" id="PF24065"/>
    </source>
</evidence>
<dbReference type="InterPro" id="IPR056447">
    <property type="entry name" value="REV3_N"/>
</dbReference>
<keyword evidence="7 20" id="KW-0235">DNA replication</keyword>
<dbReference type="CDD" id="cd05778">
    <property type="entry name" value="DNA_polB_zeta_exo"/>
    <property type="match status" value="1"/>
</dbReference>
<dbReference type="GO" id="GO:0006260">
    <property type="term" value="P:DNA replication"/>
    <property type="evidence" value="ECO:0007669"/>
    <property type="project" value="UniProtKB-KW"/>
</dbReference>
<dbReference type="FunFam" id="3.30.420.10:FF:000024">
    <property type="entry name" value="DNA polymerase zeta catalytic subunit"/>
    <property type="match status" value="1"/>
</dbReference>
<dbReference type="Gene3D" id="3.30.420.10">
    <property type="entry name" value="Ribonuclease H-like superfamily/Ribonuclease H"/>
    <property type="match status" value="1"/>
</dbReference>
<comment type="catalytic activity">
    <reaction evidence="18 20">
        <text>DNA(n) + a 2'-deoxyribonucleoside 5'-triphosphate = DNA(n+1) + diphosphate</text>
        <dbReference type="Rhea" id="RHEA:22508"/>
        <dbReference type="Rhea" id="RHEA-COMP:17339"/>
        <dbReference type="Rhea" id="RHEA-COMP:17340"/>
        <dbReference type="ChEBI" id="CHEBI:33019"/>
        <dbReference type="ChEBI" id="CHEBI:61560"/>
        <dbReference type="ChEBI" id="CHEBI:173112"/>
        <dbReference type="EC" id="2.7.7.7"/>
    </reaction>
</comment>
<dbReference type="InterPro" id="IPR006133">
    <property type="entry name" value="DNA-dir_DNA_pol_B_exonuc"/>
</dbReference>
<dbReference type="GO" id="GO:0003677">
    <property type="term" value="F:DNA binding"/>
    <property type="evidence" value="ECO:0007669"/>
    <property type="project" value="UniProtKB-KW"/>
</dbReference>
<dbReference type="Gene3D" id="3.90.1600.10">
    <property type="entry name" value="Palm domain of DNA polymerase"/>
    <property type="match status" value="1"/>
</dbReference>
<dbReference type="SMART" id="SM00486">
    <property type="entry name" value="POLBc"/>
    <property type="match status" value="1"/>
</dbReference>
<evidence type="ECO:0000256" key="9">
    <source>
        <dbReference type="ARBA" id="ARBA00022763"/>
    </source>
</evidence>
<feature type="domain" description="DNA polymerase zeta catalytic subunit N-terminal" evidence="26">
    <location>
        <begin position="8"/>
        <end position="53"/>
    </location>
</feature>
<keyword evidence="6 20" id="KW-0548">Nucleotidyltransferase</keyword>
<dbReference type="Pfam" id="PF03104">
    <property type="entry name" value="DNA_pol_B_exo1"/>
    <property type="match status" value="1"/>
</dbReference>
<keyword evidence="5 20" id="KW-0808">Transferase</keyword>
<evidence type="ECO:0000256" key="4">
    <source>
        <dbReference type="ARBA" id="ARBA00022485"/>
    </source>
</evidence>
<comment type="subunit">
    <text evidence="19">Forms DNA polymerase zeta with REV7.</text>
</comment>
<dbReference type="PRINTS" id="PR00106">
    <property type="entry name" value="DNAPOLB"/>
</dbReference>
<evidence type="ECO:0000256" key="18">
    <source>
        <dbReference type="ARBA" id="ARBA00049244"/>
    </source>
</evidence>
<comment type="subcellular location">
    <subcellularLocation>
        <location evidence="2 20">Nucleus</location>
    </subcellularLocation>
</comment>
<evidence type="ECO:0000256" key="13">
    <source>
        <dbReference type="ARBA" id="ARBA00023004"/>
    </source>
</evidence>
<evidence type="ECO:0000256" key="7">
    <source>
        <dbReference type="ARBA" id="ARBA00022705"/>
    </source>
</evidence>
<evidence type="ECO:0000259" key="24">
    <source>
        <dbReference type="Pfam" id="PF14260"/>
    </source>
</evidence>
<protein>
    <recommendedName>
        <fullName evidence="20">DNA polymerase</fullName>
        <ecNumber evidence="20">2.7.7.7</ecNumber>
    </recommendedName>
</protein>
<evidence type="ECO:0000313" key="27">
    <source>
        <dbReference type="EMBL" id="PCH36835.1"/>
    </source>
</evidence>
<evidence type="ECO:0000259" key="23">
    <source>
        <dbReference type="Pfam" id="PF03104"/>
    </source>
</evidence>
<dbReference type="GO" id="GO:0016035">
    <property type="term" value="C:zeta DNA polymerase complex"/>
    <property type="evidence" value="ECO:0007669"/>
    <property type="project" value="InterPro"/>
</dbReference>
<keyword evidence="14 20" id="KW-0411">Iron-sulfur</keyword>
<dbReference type="GO" id="GO:0003887">
    <property type="term" value="F:DNA-directed DNA polymerase activity"/>
    <property type="evidence" value="ECO:0007669"/>
    <property type="project" value="UniProtKB-KW"/>
</dbReference>
<dbReference type="STRING" id="742152.A0A2H3J595"/>
<feature type="domain" description="C4-type zinc-finger of DNA polymerase delta" evidence="24">
    <location>
        <begin position="1352"/>
        <end position="1421"/>
    </location>
</feature>
<evidence type="ECO:0000256" key="12">
    <source>
        <dbReference type="ARBA" id="ARBA00022932"/>
    </source>
</evidence>
<dbReference type="InterPro" id="IPR012337">
    <property type="entry name" value="RNaseH-like_sf"/>
</dbReference>
<name>A0A2H3J595_WOLCO</name>
<dbReference type="EMBL" id="KB467898">
    <property type="protein sequence ID" value="PCH36835.1"/>
    <property type="molecule type" value="Genomic_DNA"/>
</dbReference>
<keyword evidence="10 20" id="KW-0863">Zinc-finger</keyword>
<dbReference type="InterPro" id="IPR036397">
    <property type="entry name" value="RNaseH_sf"/>
</dbReference>
<proteinExistence type="inferred from homology"/>
<comment type="cofactor">
    <cofactor evidence="1 20">
        <name>[4Fe-4S] cluster</name>
        <dbReference type="ChEBI" id="CHEBI:49883"/>
    </cofactor>
</comment>
<dbReference type="EC" id="2.7.7.7" evidence="20"/>
<dbReference type="InterPro" id="IPR017964">
    <property type="entry name" value="DNA-dir_DNA_pol_B_CS"/>
</dbReference>
<comment type="similarity">
    <text evidence="3 20">Belongs to the DNA polymerase type-B family.</text>
</comment>
<dbReference type="GO" id="GO:0042276">
    <property type="term" value="P:error-prone translesion synthesis"/>
    <property type="evidence" value="ECO:0007669"/>
    <property type="project" value="TreeGrafter"/>
</dbReference>
<dbReference type="InterPro" id="IPR006134">
    <property type="entry name" value="DNA-dir_DNA_pol_B_multi_dom"/>
</dbReference>
<evidence type="ECO:0000256" key="19">
    <source>
        <dbReference type="ARBA" id="ARBA00066055"/>
    </source>
</evidence>
<evidence type="ECO:0000256" key="6">
    <source>
        <dbReference type="ARBA" id="ARBA00022695"/>
    </source>
</evidence>
<evidence type="ECO:0000313" key="28">
    <source>
        <dbReference type="Proteomes" id="UP000218811"/>
    </source>
</evidence>
<dbReference type="OrthoDB" id="2414538at2759"/>
<keyword evidence="28" id="KW-1185">Reference proteome</keyword>
<keyword evidence="13 20" id="KW-0408">Iron</keyword>
<dbReference type="Proteomes" id="UP000218811">
    <property type="component" value="Unassembled WGS sequence"/>
</dbReference>
<keyword evidence="12 20" id="KW-0239">DNA-directed DNA polymerase</keyword>
<dbReference type="SUPFAM" id="SSF56672">
    <property type="entry name" value="DNA/RNA polymerases"/>
    <property type="match status" value="1"/>
</dbReference>
<dbReference type="GO" id="GO:0005634">
    <property type="term" value="C:nucleus"/>
    <property type="evidence" value="ECO:0007669"/>
    <property type="project" value="UniProtKB-SubCell"/>
</dbReference>
<evidence type="ECO:0000256" key="21">
    <source>
        <dbReference type="SAM" id="MobiDB-lite"/>
    </source>
</evidence>
<dbReference type="GO" id="GO:0051539">
    <property type="term" value="F:4 iron, 4 sulfur cluster binding"/>
    <property type="evidence" value="ECO:0007669"/>
    <property type="project" value="UniProtKB-KW"/>
</dbReference>
<feature type="domain" description="DNA polymerase delta/zeta catalytic subunit N-terminal" evidence="25">
    <location>
        <begin position="54"/>
        <end position="135"/>
    </location>
</feature>
<gene>
    <name evidence="27" type="ORF">WOLCODRAFT_167138</name>
</gene>
<evidence type="ECO:0000259" key="25">
    <source>
        <dbReference type="Pfam" id="PF24055"/>
    </source>
</evidence>
<dbReference type="FunFam" id="1.10.132.60:FF:000007">
    <property type="entry name" value="DNA polymerase"/>
    <property type="match status" value="1"/>
</dbReference>
<dbReference type="InterPro" id="IPR023211">
    <property type="entry name" value="DNA_pol_palm_dom_sf"/>
</dbReference>
<dbReference type="GO" id="GO:0000166">
    <property type="term" value="F:nucleotide binding"/>
    <property type="evidence" value="ECO:0007669"/>
    <property type="project" value="InterPro"/>
</dbReference>
<dbReference type="Pfam" id="PF00136">
    <property type="entry name" value="DNA_pol_B"/>
    <property type="match status" value="1"/>
</dbReference>
<evidence type="ECO:0000256" key="2">
    <source>
        <dbReference type="ARBA" id="ARBA00004123"/>
    </source>
</evidence>
<dbReference type="SUPFAM" id="SSF53098">
    <property type="entry name" value="Ribonuclease H-like"/>
    <property type="match status" value="1"/>
</dbReference>
<evidence type="ECO:0000256" key="16">
    <source>
        <dbReference type="ARBA" id="ARBA00023204"/>
    </source>
</evidence>
<dbReference type="Pfam" id="PF24065">
    <property type="entry name" value="REV3_N"/>
    <property type="match status" value="1"/>
</dbReference>
<feature type="region of interest" description="Disordered" evidence="21">
    <location>
        <begin position="422"/>
        <end position="442"/>
    </location>
</feature>
<dbReference type="OMA" id="GRNKMGF"/>
<dbReference type="PROSITE" id="PS00116">
    <property type="entry name" value="DNA_POLYMERASE_B"/>
    <property type="match status" value="1"/>
</dbReference>
<dbReference type="Pfam" id="PF14260">
    <property type="entry name" value="zf-C4pol"/>
    <property type="match status" value="1"/>
</dbReference>
<feature type="region of interest" description="Disordered" evidence="21">
    <location>
        <begin position="272"/>
        <end position="295"/>
    </location>
</feature>
<dbReference type="CDD" id="cd05534">
    <property type="entry name" value="POLBc_zeta"/>
    <property type="match status" value="1"/>
</dbReference>
<dbReference type="Gene3D" id="3.30.342.10">
    <property type="entry name" value="DNA Polymerase, chain B, domain 1"/>
    <property type="match status" value="1"/>
</dbReference>
<evidence type="ECO:0000256" key="17">
    <source>
        <dbReference type="ARBA" id="ARBA00023242"/>
    </source>
</evidence>
<dbReference type="InterPro" id="IPR043502">
    <property type="entry name" value="DNA/RNA_pol_sf"/>
</dbReference>